<dbReference type="CDD" id="cd14014">
    <property type="entry name" value="STKc_PknB_like"/>
    <property type="match status" value="1"/>
</dbReference>
<keyword evidence="6" id="KW-0067">ATP-binding</keyword>
<dbReference type="SMART" id="SM00220">
    <property type="entry name" value="S_TKc"/>
    <property type="match status" value="1"/>
</dbReference>
<dbReference type="AlphaFoldDB" id="A0A6N7XQB1"/>
<evidence type="ECO:0000313" key="9">
    <source>
        <dbReference type="EMBL" id="MST71681.1"/>
    </source>
</evidence>
<keyword evidence="5 9" id="KW-0418">Kinase</keyword>
<keyword evidence="10" id="KW-1185">Reference proteome</keyword>
<dbReference type="InterPro" id="IPR011009">
    <property type="entry name" value="Kinase-like_dom_sf"/>
</dbReference>
<dbReference type="Gene3D" id="3.30.200.20">
    <property type="entry name" value="Phosphorylase Kinase, domain 1"/>
    <property type="match status" value="1"/>
</dbReference>
<feature type="transmembrane region" description="Helical" evidence="7">
    <location>
        <begin position="433"/>
        <end position="453"/>
    </location>
</feature>
<evidence type="ECO:0000256" key="2">
    <source>
        <dbReference type="ARBA" id="ARBA00022527"/>
    </source>
</evidence>
<dbReference type="Proteomes" id="UP000469325">
    <property type="component" value="Unassembled WGS sequence"/>
</dbReference>
<comment type="caution">
    <text evidence="9">The sequence shown here is derived from an EMBL/GenBank/DDBJ whole genome shotgun (WGS) entry which is preliminary data.</text>
</comment>
<keyword evidence="7" id="KW-1133">Transmembrane helix</keyword>
<evidence type="ECO:0000259" key="8">
    <source>
        <dbReference type="PROSITE" id="PS50011"/>
    </source>
</evidence>
<dbReference type="PROSITE" id="PS00108">
    <property type="entry name" value="PROTEIN_KINASE_ST"/>
    <property type="match status" value="1"/>
</dbReference>
<name>A0A6N7XQB1_9ACTN</name>
<dbReference type="SUPFAM" id="SSF56112">
    <property type="entry name" value="Protein kinase-like (PK-like)"/>
    <property type="match status" value="1"/>
</dbReference>
<protein>
    <recommendedName>
        <fullName evidence="1">non-specific serine/threonine protein kinase</fullName>
        <ecNumber evidence="1">2.7.11.1</ecNumber>
    </recommendedName>
</protein>
<evidence type="ECO:0000256" key="7">
    <source>
        <dbReference type="SAM" id="Phobius"/>
    </source>
</evidence>
<dbReference type="RefSeq" id="WP_154433759.1">
    <property type="nucleotide sequence ID" value="NZ_VUNC01000001.1"/>
</dbReference>
<keyword evidence="7" id="KW-0472">Membrane</keyword>
<feature type="transmembrane region" description="Helical" evidence="7">
    <location>
        <begin position="397"/>
        <end position="421"/>
    </location>
</feature>
<proteinExistence type="predicted"/>
<feature type="transmembrane region" description="Helical" evidence="7">
    <location>
        <begin position="336"/>
        <end position="368"/>
    </location>
</feature>
<evidence type="ECO:0000313" key="10">
    <source>
        <dbReference type="Proteomes" id="UP000469325"/>
    </source>
</evidence>
<organism evidence="9 10">
    <name type="scientific">Olsenella porci</name>
    <dbReference type="NCBI Taxonomy" id="2652279"/>
    <lineage>
        <taxon>Bacteria</taxon>
        <taxon>Bacillati</taxon>
        <taxon>Actinomycetota</taxon>
        <taxon>Coriobacteriia</taxon>
        <taxon>Coriobacteriales</taxon>
        <taxon>Atopobiaceae</taxon>
        <taxon>Olsenella</taxon>
    </lineage>
</organism>
<feature type="transmembrane region" description="Helical" evidence="7">
    <location>
        <begin position="524"/>
        <end position="543"/>
    </location>
</feature>
<dbReference type="EC" id="2.7.11.1" evidence="1"/>
<dbReference type="PROSITE" id="PS50011">
    <property type="entry name" value="PROTEIN_KINASE_DOM"/>
    <property type="match status" value="1"/>
</dbReference>
<feature type="transmembrane region" description="Helical" evidence="7">
    <location>
        <begin position="493"/>
        <end position="512"/>
    </location>
</feature>
<gene>
    <name evidence="9" type="ORF">FYJ68_00900</name>
</gene>
<feature type="domain" description="Protein kinase" evidence="8">
    <location>
        <begin position="1"/>
        <end position="259"/>
    </location>
</feature>
<keyword evidence="7" id="KW-0812">Transmembrane</keyword>
<dbReference type="InterPro" id="IPR000719">
    <property type="entry name" value="Prot_kinase_dom"/>
</dbReference>
<accession>A0A6N7XQB1</accession>
<dbReference type="PANTHER" id="PTHR43289">
    <property type="entry name" value="MITOGEN-ACTIVATED PROTEIN KINASE KINASE KINASE 20-RELATED"/>
    <property type="match status" value="1"/>
</dbReference>
<keyword evidence="2 9" id="KW-0723">Serine/threonine-protein kinase</keyword>
<sequence length="558" mass="57622">MRAGIRGGFGTVLTCWDTRLQRRVAIKKIPLSPQAAGAGGASTIREALQEARTASMLAHPNIVTVYDFEVEGSWAYLVTEYVDGLNLAELLSRVEGGTLTNDECSYLMTSVAKALSFAHENGVLHLDIKPTNIMVDRSGTVKLCDFGMATLASATGFGGARGGTVGYMPPEQITGGLVDERTDVFSLAVVVWQTLTGANPFAADTAERSLKLMEAGPRRALSKIDPSLAGMAEEVMSQALDPDPTRRIASVGTFVDELVFGLAGDVRAGAESMRDLLSQTTSDDGDEPQTREGRYLPVIYRYPWLQGLALRGGTAVACAGSAVPLANAALAAHPGWVAPVLVGCAAISALVPASGSMAFVALLVVALFGEGTAGVMLPALSLIAFIAWWWSSGRSDGASGLVVLAPCLLPCPMASAPLAAFCMPPARATASSVVGLLLSLLASQARATGFAAYPTATGLLSTLLSPGTWATVAGCACAAWAGAAVSRHGVATGWGYAGQMVCCLLILGTQALRARVENGDIWTASTAVALGIAVLCGVLMCIATSLRGPRQVDGGVEE</sequence>
<dbReference type="EMBL" id="VUNC01000001">
    <property type="protein sequence ID" value="MST71681.1"/>
    <property type="molecule type" value="Genomic_DNA"/>
</dbReference>
<dbReference type="Pfam" id="PF00069">
    <property type="entry name" value="Pkinase"/>
    <property type="match status" value="1"/>
</dbReference>
<evidence type="ECO:0000256" key="6">
    <source>
        <dbReference type="ARBA" id="ARBA00022840"/>
    </source>
</evidence>
<feature type="transmembrane region" description="Helical" evidence="7">
    <location>
        <begin position="375"/>
        <end position="391"/>
    </location>
</feature>
<keyword evidence="3" id="KW-0808">Transferase</keyword>
<evidence type="ECO:0000256" key="4">
    <source>
        <dbReference type="ARBA" id="ARBA00022741"/>
    </source>
</evidence>
<evidence type="ECO:0000256" key="1">
    <source>
        <dbReference type="ARBA" id="ARBA00012513"/>
    </source>
</evidence>
<evidence type="ECO:0000256" key="5">
    <source>
        <dbReference type="ARBA" id="ARBA00022777"/>
    </source>
</evidence>
<evidence type="ECO:0000256" key="3">
    <source>
        <dbReference type="ARBA" id="ARBA00022679"/>
    </source>
</evidence>
<reference evidence="9 10" key="1">
    <citation type="submission" date="2019-08" db="EMBL/GenBank/DDBJ databases">
        <title>In-depth cultivation of the pig gut microbiome towards novel bacterial diversity and tailored functional studies.</title>
        <authorList>
            <person name="Wylensek D."/>
            <person name="Hitch T.C.A."/>
            <person name="Clavel T."/>
        </authorList>
    </citation>
    <scope>NUCLEOTIDE SEQUENCE [LARGE SCALE GENOMIC DNA]</scope>
    <source>
        <strain evidence="9 10">CA-Schmier-601-WT-1</strain>
    </source>
</reference>
<dbReference type="PANTHER" id="PTHR43289:SF6">
    <property type="entry name" value="SERINE_THREONINE-PROTEIN KINASE NEKL-3"/>
    <property type="match status" value="1"/>
</dbReference>
<dbReference type="GO" id="GO:0005524">
    <property type="term" value="F:ATP binding"/>
    <property type="evidence" value="ECO:0007669"/>
    <property type="project" value="UniProtKB-KW"/>
</dbReference>
<dbReference type="InterPro" id="IPR008271">
    <property type="entry name" value="Ser/Thr_kinase_AS"/>
</dbReference>
<feature type="transmembrane region" description="Helical" evidence="7">
    <location>
        <begin position="459"/>
        <end position="481"/>
    </location>
</feature>
<dbReference type="GO" id="GO:0004674">
    <property type="term" value="F:protein serine/threonine kinase activity"/>
    <property type="evidence" value="ECO:0007669"/>
    <property type="project" value="UniProtKB-KW"/>
</dbReference>
<keyword evidence="4" id="KW-0547">Nucleotide-binding</keyword>
<dbReference type="Gene3D" id="1.10.510.10">
    <property type="entry name" value="Transferase(Phosphotransferase) domain 1"/>
    <property type="match status" value="1"/>
</dbReference>